<feature type="region of interest" description="Disordered" evidence="4">
    <location>
        <begin position="1"/>
        <end position="29"/>
    </location>
</feature>
<evidence type="ECO:0000256" key="4">
    <source>
        <dbReference type="SAM" id="MobiDB-lite"/>
    </source>
</evidence>
<name>A0A4U1FAF0_MONMO</name>
<dbReference type="Pfam" id="PF25524">
    <property type="entry name" value="RSLD_CPSF6"/>
    <property type="match status" value="1"/>
</dbReference>
<dbReference type="EMBL" id="RWIC01000267">
    <property type="protein sequence ID" value="TKC46454.1"/>
    <property type="molecule type" value="Genomic_DNA"/>
</dbReference>
<evidence type="ECO:0000256" key="3">
    <source>
        <dbReference type="ARBA" id="ARBA00023242"/>
    </source>
</evidence>
<evidence type="ECO:0000256" key="1">
    <source>
        <dbReference type="ARBA" id="ARBA00004123"/>
    </source>
</evidence>
<dbReference type="Proteomes" id="UP000308365">
    <property type="component" value="Unassembled WGS sequence"/>
</dbReference>
<dbReference type="InterPro" id="IPR034772">
    <property type="entry name" value="CPSF6/7"/>
</dbReference>
<keyword evidence="3" id="KW-0539">Nucleus</keyword>
<organism evidence="6 7">
    <name type="scientific">Monodon monoceros</name>
    <name type="common">Narwhal</name>
    <name type="synonym">Ceratodon monodon</name>
    <dbReference type="NCBI Taxonomy" id="40151"/>
    <lineage>
        <taxon>Eukaryota</taxon>
        <taxon>Metazoa</taxon>
        <taxon>Chordata</taxon>
        <taxon>Craniata</taxon>
        <taxon>Vertebrata</taxon>
        <taxon>Euteleostomi</taxon>
        <taxon>Mammalia</taxon>
        <taxon>Eutheria</taxon>
        <taxon>Laurasiatheria</taxon>
        <taxon>Artiodactyla</taxon>
        <taxon>Whippomorpha</taxon>
        <taxon>Cetacea</taxon>
        <taxon>Odontoceti</taxon>
        <taxon>Monodontidae</taxon>
        <taxon>Monodon</taxon>
    </lineage>
</organism>
<keyword evidence="2" id="KW-0507">mRNA processing</keyword>
<feature type="domain" description="CPSF6/7 RSLD" evidence="5">
    <location>
        <begin position="193"/>
        <end position="287"/>
    </location>
</feature>
<protein>
    <recommendedName>
        <fullName evidence="5">CPSF6/7 RSLD domain-containing protein</fullName>
    </recommendedName>
</protein>
<comment type="caution">
    <text evidence="6">The sequence shown here is derived from an EMBL/GenBank/DDBJ whole genome shotgun (WGS) entry which is preliminary data.</text>
</comment>
<proteinExistence type="predicted"/>
<dbReference type="GO" id="GO:0005634">
    <property type="term" value="C:nucleus"/>
    <property type="evidence" value="ECO:0007669"/>
    <property type="project" value="UniProtKB-SubCell"/>
</dbReference>
<dbReference type="AlphaFoldDB" id="A0A4U1FAF0"/>
<evidence type="ECO:0000256" key="2">
    <source>
        <dbReference type="ARBA" id="ARBA00022664"/>
    </source>
</evidence>
<evidence type="ECO:0000313" key="6">
    <source>
        <dbReference type="EMBL" id="TKC46454.1"/>
    </source>
</evidence>
<evidence type="ECO:0000259" key="5">
    <source>
        <dbReference type="Pfam" id="PF25524"/>
    </source>
</evidence>
<reference evidence="7" key="1">
    <citation type="journal article" date="2019" name="IScience">
        <title>Narwhal Genome Reveals Long-Term Low Genetic Diversity despite Current Large Abundance Size.</title>
        <authorList>
            <person name="Westbury M.V."/>
            <person name="Petersen B."/>
            <person name="Garde E."/>
            <person name="Heide-Jorgensen M.P."/>
            <person name="Lorenzen E.D."/>
        </authorList>
    </citation>
    <scope>NUCLEOTIDE SEQUENCE [LARGE SCALE GENOMIC DNA]</scope>
</reference>
<sequence>MSTLQPSHDRRSSTKPPLPVHQESTPSPISPVILHTYSGLSNRQTAVYVSSFSCWATDKQLSQVIHFVGVCGVVELKFTESGANGQSKGNLPQFEAGAQNVNVFECQEWKKLHGTMPEILVVLLVDGPHSEQLVLSFVHMDKPLSVLPDFNCPPSALHLMVGPPPDIYMKAFGPSIHHCSQDLGFPPSMVSEAEFGEIMKQKRAISNSATSKVISGAHAGDYSDLIEMMLAAITVIKQSQVVSDECCCVLISPLKSFMARKPSPTELFQKKTSVQRLSSWSQESSRRHQDLFLNEDQHDDYFQERNQEPKRYQNKEWDWHHSERS</sequence>
<dbReference type="GO" id="GO:0006397">
    <property type="term" value="P:mRNA processing"/>
    <property type="evidence" value="ECO:0007669"/>
    <property type="project" value="UniProtKB-KW"/>
</dbReference>
<dbReference type="InterPro" id="IPR057951">
    <property type="entry name" value="CPSF6/7_RSLD_N"/>
</dbReference>
<feature type="region of interest" description="Disordered" evidence="4">
    <location>
        <begin position="295"/>
        <end position="325"/>
    </location>
</feature>
<accession>A0A4U1FAF0</accession>
<feature type="non-terminal residue" evidence="6">
    <location>
        <position position="325"/>
    </location>
</feature>
<dbReference type="PANTHER" id="PTHR23204">
    <property type="entry name" value="CLEAVAGE AND POLYADENYLATION SPECIFIC FACTOR"/>
    <property type="match status" value="1"/>
</dbReference>
<comment type="subcellular location">
    <subcellularLocation>
        <location evidence="1">Nucleus</location>
    </subcellularLocation>
</comment>
<gene>
    <name evidence="6" type="ORF">EI555_011680</name>
</gene>
<evidence type="ECO:0000313" key="7">
    <source>
        <dbReference type="Proteomes" id="UP000308365"/>
    </source>
</evidence>